<evidence type="ECO:0000259" key="1">
    <source>
        <dbReference type="PROSITE" id="PS50011"/>
    </source>
</evidence>
<dbReference type="InterPro" id="IPR000719">
    <property type="entry name" value="Prot_kinase_dom"/>
</dbReference>
<reference evidence="2 3" key="1">
    <citation type="journal article" date="2014" name="Genome Biol. Evol.">
        <title>Comparative genomics and transcriptomics analyses reveal divergent lifestyle features of nematode endoparasitic fungus Hirsutella minnesotensis.</title>
        <authorList>
            <person name="Lai Y."/>
            <person name="Liu K."/>
            <person name="Zhang X."/>
            <person name="Zhang X."/>
            <person name="Li K."/>
            <person name="Wang N."/>
            <person name="Shu C."/>
            <person name="Wu Y."/>
            <person name="Wang C."/>
            <person name="Bushley K.E."/>
            <person name="Xiang M."/>
            <person name="Liu X."/>
        </authorList>
    </citation>
    <scope>NUCLEOTIDE SEQUENCE [LARGE SCALE GENOMIC DNA]</scope>
    <source>
        <strain evidence="2 3">3608</strain>
    </source>
</reference>
<proteinExistence type="predicted"/>
<organism evidence="2 3">
    <name type="scientific">Hirsutella minnesotensis 3608</name>
    <dbReference type="NCBI Taxonomy" id="1043627"/>
    <lineage>
        <taxon>Eukaryota</taxon>
        <taxon>Fungi</taxon>
        <taxon>Dikarya</taxon>
        <taxon>Ascomycota</taxon>
        <taxon>Pezizomycotina</taxon>
        <taxon>Sordariomycetes</taxon>
        <taxon>Hypocreomycetidae</taxon>
        <taxon>Hypocreales</taxon>
        <taxon>Ophiocordycipitaceae</taxon>
        <taxon>Hirsutella</taxon>
    </lineage>
</organism>
<evidence type="ECO:0000313" key="2">
    <source>
        <dbReference type="EMBL" id="KJZ68497.1"/>
    </source>
</evidence>
<dbReference type="PROSITE" id="PS50011">
    <property type="entry name" value="PROTEIN_KINASE_DOM"/>
    <property type="match status" value="1"/>
</dbReference>
<keyword evidence="3" id="KW-1185">Reference proteome</keyword>
<dbReference type="AlphaFoldDB" id="A0A0F7ZW78"/>
<dbReference type="OrthoDB" id="4062651at2759"/>
<dbReference type="InterPro" id="IPR011009">
    <property type="entry name" value="Kinase-like_dom_sf"/>
</dbReference>
<dbReference type="Proteomes" id="UP000054481">
    <property type="component" value="Unassembled WGS sequence"/>
</dbReference>
<dbReference type="GO" id="GO:0004672">
    <property type="term" value="F:protein kinase activity"/>
    <property type="evidence" value="ECO:0007669"/>
    <property type="project" value="InterPro"/>
</dbReference>
<gene>
    <name evidence="2" type="ORF">HIM_12116</name>
</gene>
<dbReference type="GO" id="GO:0005524">
    <property type="term" value="F:ATP binding"/>
    <property type="evidence" value="ECO:0007669"/>
    <property type="project" value="InterPro"/>
</dbReference>
<evidence type="ECO:0000313" key="3">
    <source>
        <dbReference type="Proteomes" id="UP000054481"/>
    </source>
</evidence>
<name>A0A0F7ZW78_9HYPO</name>
<protein>
    <recommendedName>
        <fullName evidence="1">Protein kinase domain-containing protein</fullName>
    </recommendedName>
</protein>
<dbReference type="Gene3D" id="1.10.510.10">
    <property type="entry name" value="Transferase(Phosphotransferase) domain 1"/>
    <property type="match status" value="1"/>
</dbReference>
<sequence length="380" mass="43180">MEGMDSEVEFRGYRICGYYQSLEGESPAWFTLQIRLNGKSFDIRASPSEFYDSPRATAEFFQIFAFLAREPDVFANEIEDTAIAEGDNVPTTWPLTIDSCFDWAVRPFLPILENLAPQPTDISSVTLEDYLAHETFKCELKCVDEMLQPGPVTLHERLDDWMEPIPETQPWKTTLPTFHPSQIRIFGDDPRYILDDDPSRVCVDGEEYFYKSFDFVGEQAGRCEVSKYEQILRANFRPHIRTSRACGVVQDDNGRLLGVLLHRIDEVNTLAGALSCSTPEDTKRRWASQLRESLQALHEVGIVWGDAKPDNVIIDRQGDAWIIDFGGGHTRGWVDENKAGTIEGDLQGMRKILQFLSSQNLGLNTSVYNIDEKDTHSSHL</sequence>
<feature type="domain" description="Protein kinase" evidence="1">
    <location>
        <begin position="178"/>
        <end position="380"/>
    </location>
</feature>
<dbReference type="SUPFAM" id="SSF56112">
    <property type="entry name" value="Protein kinase-like (PK-like)"/>
    <property type="match status" value="1"/>
</dbReference>
<dbReference type="Pfam" id="PF00069">
    <property type="entry name" value="Pkinase"/>
    <property type="match status" value="1"/>
</dbReference>
<accession>A0A0F7ZW78</accession>
<dbReference type="EMBL" id="KQ030879">
    <property type="protein sequence ID" value="KJZ68497.1"/>
    <property type="molecule type" value="Genomic_DNA"/>
</dbReference>